<sequence length="202" mass="23554">MRRITETIFIILTFVFFGCEKKITEQEFEQKIFDKLFITIVDSTYTDQRLYTCFPEQGKPIYDKKGNWIGLDSVGQHQRDLECEIKRAAFQKDTLNLIIAIEDEGLLNEETNLSKYNNSKFIFRHLSEHPRGEDLEYTGWKTENKFAGVMSFSHIKFDTKKESGSLAVGYRCGGKCGLGYTVYIKKIKNKWVIVKVEDTWIS</sequence>
<dbReference type="PROSITE" id="PS51257">
    <property type="entry name" value="PROKAR_LIPOPROTEIN"/>
    <property type="match status" value="1"/>
</dbReference>
<dbReference type="EMBL" id="JBHRYQ010000001">
    <property type="protein sequence ID" value="MFC3811114.1"/>
    <property type="molecule type" value="Genomic_DNA"/>
</dbReference>
<dbReference type="RefSeq" id="WP_379837833.1">
    <property type="nucleotide sequence ID" value="NZ_JBHRYQ010000001.1"/>
</dbReference>
<name>A0ABV7YX14_9BACT</name>
<organism evidence="1 2">
    <name type="scientific">Lacihabitans lacunae</name>
    <dbReference type="NCBI Taxonomy" id="1028214"/>
    <lineage>
        <taxon>Bacteria</taxon>
        <taxon>Pseudomonadati</taxon>
        <taxon>Bacteroidota</taxon>
        <taxon>Cytophagia</taxon>
        <taxon>Cytophagales</taxon>
        <taxon>Leadbetterellaceae</taxon>
        <taxon>Lacihabitans</taxon>
    </lineage>
</organism>
<keyword evidence="2" id="KW-1185">Reference proteome</keyword>
<reference evidence="2" key="1">
    <citation type="journal article" date="2019" name="Int. J. Syst. Evol. Microbiol.">
        <title>The Global Catalogue of Microorganisms (GCM) 10K type strain sequencing project: providing services to taxonomists for standard genome sequencing and annotation.</title>
        <authorList>
            <consortium name="The Broad Institute Genomics Platform"/>
            <consortium name="The Broad Institute Genome Sequencing Center for Infectious Disease"/>
            <person name="Wu L."/>
            <person name="Ma J."/>
        </authorList>
    </citation>
    <scope>NUCLEOTIDE SEQUENCE [LARGE SCALE GENOMIC DNA]</scope>
    <source>
        <strain evidence="2">CECT 7956</strain>
    </source>
</reference>
<gene>
    <name evidence="1" type="ORF">ACFOOI_10645</name>
</gene>
<dbReference type="Proteomes" id="UP001595616">
    <property type="component" value="Unassembled WGS sequence"/>
</dbReference>
<evidence type="ECO:0000313" key="1">
    <source>
        <dbReference type="EMBL" id="MFC3811114.1"/>
    </source>
</evidence>
<accession>A0ABV7YX14</accession>
<proteinExistence type="predicted"/>
<comment type="caution">
    <text evidence="1">The sequence shown here is derived from an EMBL/GenBank/DDBJ whole genome shotgun (WGS) entry which is preliminary data.</text>
</comment>
<protein>
    <recommendedName>
        <fullName evidence="3">Lipoprotein</fullName>
    </recommendedName>
</protein>
<evidence type="ECO:0008006" key="3">
    <source>
        <dbReference type="Google" id="ProtNLM"/>
    </source>
</evidence>
<evidence type="ECO:0000313" key="2">
    <source>
        <dbReference type="Proteomes" id="UP001595616"/>
    </source>
</evidence>